<dbReference type="AlphaFoldDB" id="A0A976IGI2"/>
<reference evidence="2" key="2">
    <citation type="submission" date="2021-07" db="EMBL/GenBank/DDBJ databases">
        <authorList>
            <person name="Fletcher K."/>
        </authorList>
    </citation>
    <scope>NUCLEOTIDE SEQUENCE</scope>
    <source>
        <strain evidence="2">SF5</strain>
    </source>
</reference>
<dbReference type="RefSeq" id="XP_067820568.1">
    <property type="nucleotide sequence ID" value="XM_067962758.1"/>
</dbReference>
<evidence type="ECO:0000313" key="1">
    <source>
        <dbReference type="EMBL" id="TDH71069.1"/>
    </source>
</evidence>
<sequence>MESHVEITMLKLRGNEEGSVNGKRGALSLFEELEACEFCSLEVQLKICEYDFTVLRVLGRGGFEMGNDCIKQTSASLYAMKKHAEKLCLAERRFWQCPEDLYLVLDLRRVGLSFCLPDFEKFKSQILLGVETSTKKKTSIDTDNDGSARYTRVLGAGDAASRAKALHIRDPALRLEAKRAGEIKQMRFFSSIDSAHMA</sequence>
<comment type="caution">
    <text evidence="2">The sequence shown here is derived from an EMBL/GenBank/DDBJ whole genome shotgun (WGS) entry which is preliminary data.</text>
</comment>
<evidence type="ECO:0000313" key="2">
    <source>
        <dbReference type="EMBL" id="TDH71072.1"/>
    </source>
</evidence>
<organism evidence="2 3">
    <name type="scientific">Bremia lactucae</name>
    <name type="common">Lettuce downy mildew</name>
    <dbReference type="NCBI Taxonomy" id="4779"/>
    <lineage>
        <taxon>Eukaryota</taxon>
        <taxon>Sar</taxon>
        <taxon>Stramenopiles</taxon>
        <taxon>Oomycota</taxon>
        <taxon>Peronosporomycetes</taxon>
        <taxon>Peronosporales</taxon>
        <taxon>Peronosporaceae</taxon>
        <taxon>Bremia</taxon>
    </lineage>
</organism>
<proteinExistence type="predicted"/>
<evidence type="ECO:0000313" key="3">
    <source>
        <dbReference type="Proteomes" id="UP000294530"/>
    </source>
</evidence>
<dbReference type="OrthoDB" id="354826at2759"/>
<name>A0A976IGI2_BRELC</name>
<dbReference type="Proteomes" id="UP000294530">
    <property type="component" value="Unassembled WGS sequence"/>
</dbReference>
<dbReference type="KEGG" id="blac:94348429"/>
<dbReference type="Gene3D" id="3.30.200.20">
    <property type="entry name" value="Phosphorylase Kinase, domain 1"/>
    <property type="match status" value="1"/>
</dbReference>
<gene>
    <name evidence="1" type="ORF">CCR75_004672</name>
    <name evidence="2" type="ORF">CCR75_004675</name>
</gene>
<dbReference type="EMBL" id="SHOA02000004">
    <property type="protein sequence ID" value="TDH71072.1"/>
    <property type="molecule type" value="Genomic_DNA"/>
</dbReference>
<protein>
    <submittedName>
        <fullName evidence="2">Uncharacterized protein</fullName>
    </submittedName>
</protein>
<dbReference type="GeneID" id="94348429"/>
<accession>A0A976IGI2</accession>
<reference evidence="2 3" key="1">
    <citation type="journal article" date="2021" name="Genome Biol.">
        <title>AFLAP: assembly-free linkage analysis pipeline using k-mers from genome sequencing data.</title>
        <authorList>
            <person name="Fletcher K."/>
            <person name="Zhang L."/>
            <person name="Gil J."/>
            <person name="Han R."/>
            <person name="Cavanaugh K."/>
            <person name="Michelmore R."/>
        </authorList>
    </citation>
    <scope>NUCLEOTIDE SEQUENCE [LARGE SCALE GENOMIC DNA]</scope>
    <source>
        <strain evidence="2 3">SF5</strain>
    </source>
</reference>
<dbReference type="EMBL" id="SHOA02000004">
    <property type="protein sequence ID" value="TDH71069.1"/>
    <property type="molecule type" value="Genomic_DNA"/>
</dbReference>
<keyword evidence="3" id="KW-1185">Reference proteome</keyword>